<evidence type="ECO:0000313" key="2">
    <source>
        <dbReference type="Proteomes" id="UP000026962"/>
    </source>
</evidence>
<sequence length="64" mass="7545">MEEDDGTVARWLVSGDQRQLRRRRCFGPRYWTSGSTLTSKEVFTCSKSNNRRLLHDGNIDRTRK</sequence>
<accession>A0A0E0KZT2</accession>
<protein>
    <submittedName>
        <fullName evidence="1">Uncharacterized protein</fullName>
    </submittedName>
</protein>
<dbReference type="EnsemblPlants" id="OPUNC05G06730.1">
    <property type="protein sequence ID" value="OPUNC05G06730.1"/>
    <property type="gene ID" value="OPUNC05G06730"/>
</dbReference>
<reference evidence="1" key="1">
    <citation type="submission" date="2015-04" db="UniProtKB">
        <authorList>
            <consortium name="EnsemblPlants"/>
        </authorList>
    </citation>
    <scope>IDENTIFICATION</scope>
</reference>
<dbReference type="Gramene" id="OPUNC05G06730.1">
    <property type="protein sequence ID" value="OPUNC05G06730.1"/>
    <property type="gene ID" value="OPUNC05G06730"/>
</dbReference>
<evidence type="ECO:0000313" key="1">
    <source>
        <dbReference type="EnsemblPlants" id="OPUNC05G06730.1"/>
    </source>
</evidence>
<proteinExistence type="predicted"/>
<dbReference type="HOGENOM" id="CLU_120192_5_2_1"/>
<dbReference type="Proteomes" id="UP000026962">
    <property type="component" value="Chromosome 5"/>
</dbReference>
<name>A0A0E0KZT2_ORYPU</name>
<dbReference type="AlphaFoldDB" id="A0A0E0KZT2"/>
<organism evidence="1">
    <name type="scientific">Oryza punctata</name>
    <name type="common">Red rice</name>
    <dbReference type="NCBI Taxonomy" id="4537"/>
    <lineage>
        <taxon>Eukaryota</taxon>
        <taxon>Viridiplantae</taxon>
        <taxon>Streptophyta</taxon>
        <taxon>Embryophyta</taxon>
        <taxon>Tracheophyta</taxon>
        <taxon>Spermatophyta</taxon>
        <taxon>Magnoliopsida</taxon>
        <taxon>Liliopsida</taxon>
        <taxon>Poales</taxon>
        <taxon>Poaceae</taxon>
        <taxon>BOP clade</taxon>
        <taxon>Oryzoideae</taxon>
        <taxon>Oryzeae</taxon>
        <taxon>Oryzinae</taxon>
        <taxon>Oryza</taxon>
    </lineage>
</organism>
<reference evidence="1" key="2">
    <citation type="submission" date="2018-05" db="EMBL/GenBank/DDBJ databases">
        <title>OpunRS2 (Oryza punctata Reference Sequence Version 2).</title>
        <authorList>
            <person name="Zhang J."/>
            <person name="Kudrna D."/>
            <person name="Lee S."/>
            <person name="Talag J."/>
            <person name="Welchert J."/>
            <person name="Wing R.A."/>
        </authorList>
    </citation>
    <scope>NUCLEOTIDE SEQUENCE [LARGE SCALE GENOMIC DNA]</scope>
</reference>
<keyword evidence="2" id="KW-1185">Reference proteome</keyword>